<dbReference type="Proteomes" id="UP000274541">
    <property type="component" value="Unassembled WGS sequence"/>
</dbReference>
<dbReference type="InterPro" id="IPR006232">
    <property type="entry name" value="Suc6P_hydrolase"/>
</dbReference>
<dbReference type="EC" id="3.2.1.26" evidence="4"/>
<comment type="function">
    <text evidence="5">Enables the bacterium to metabolize sucrose as a sole carbon source.</text>
</comment>
<keyword evidence="2 4" id="KW-0378">Hydrolase</keyword>
<comment type="subcellular location">
    <subcellularLocation>
        <location evidence="5">Cytoplasm</location>
    </subcellularLocation>
</comment>
<dbReference type="SMART" id="SM00640">
    <property type="entry name" value="Glyco_32"/>
    <property type="match status" value="1"/>
</dbReference>
<feature type="domain" description="Glycosyl hydrolase family 32 C-terminal" evidence="8">
    <location>
        <begin position="563"/>
        <end position="684"/>
    </location>
</feature>
<comment type="similarity">
    <text evidence="1 4">Belongs to the glycosyl hydrolase 32 family.</text>
</comment>
<evidence type="ECO:0000256" key="4">
    <source>
        <dbReference type="RuleBase" id="RU362110"/>
    </source>
</evidence>
<comment type="catalytic activity">
    <reaction evidence="4">
        <text>Hydrolysis of terminal non-reducing beta-D-fructofuranoside residues in beta-D-fructofuranosides.</text>
        <dbReference type="EC" id="3.2.1.26"/>
    </reaction>
</comment>
<evidence type="ECO:0000256" key="6">
    <source>
        <dbReference type="SAM" id="MobiDB-lite"/>
    </source>
</evidence>
<gene>
    <name evidence="9" type="ORF">ALQ37_04703</name>
</gene>
<comment type="pathway">
    <text evidence="5">Glycan biosynthesis; sucrose metabolism.</text>
</comment>
<dbReference type="InterPro" id="IPR023296">
    <property type="entry name" value="Glyco_hydro_beta-prop_sf"/>
</dbReference>
<evidence type="ECO:0000259" key="7">
    <source>
        <dbReference type="Pfam" id="PF00251"/>
    </source>
</evidence>
<protein>
    <recommendedName>
        <fullName evidence="4">Sucrose-6-phosphate hydrolase</fullName>
        <ecNumber evidence="4">3.2.1.26</ecNumber>
    </recommendedName>
    <alternativeName>
        <fullName evidence="5">Invertase</fullName>
    </alternativeName>
</protein>
<dbReference type="InterPro" id="IPR013320">
    <property type="entry name" value="ConA-like_dom_sf"/>
</dbReference>
<dbReference type="Gene3D" id="2.60.120.560">
    <property type="entry name" value="Exo-inulinase, domain 1"/>
    <property type="match status" value="1"/>
</dbReference>
<reference evidence="9 10" key="1">
    <citation type="submission" date="2018-08" db="EMBL/GenBank/DDBJ databases">
        <title>Recombination of ecologically and evolutionarily significant loci maintains genetic cohesion in the Pseudomonas syringae species complex.</title>
        <authorList>
            <person name="Dillon M."/>
            <person name="Thakur S."/>
            <person name="Almeida R.N.D."/>
            <person name="Weir B.S."/>
            <person name="Guttman D.S."/>
        </authorList>
    </citation>
    <scope>NUCLEOTIDE SEQUENCE [LARGE SCALE GENOMIC DNA]</scope>
    <source>
        <strain evidence="9 10">ICMP 4388</strain>
    </source>
</reference>
<dbReference type="EMBL" id="RBPX01000016">
    <property type="protein sequence ID" value="RMO72953.1"/>
    <property type="molecule type" value="Genomic_DNA"/>
</dbReference>
<evidence type="ECO:0000256" key="1">
    <source>
        <dbReference type="ARBA" id="ARBA00009902"/>
    </source>
</evidence>
<dbReference type="SUPFAM" id="SSF49899">
    <property type="entry name" value="Concanavalin A-like lectins/glucanases"/>
    <property type="match status" value="1"/>
</dbReference>
<evidence type="ECO:0000259" key="8">
    <source>
        <dbReference type="Pfam" id="PF08244"/>
    </source>
</evidence>
<feature type="region of interest" description="Disordered" evidence="6">
    <location>
        <begin position="1"/>
        <end position="29"/>
    </location>
</feature>
<sequence>GLDDDLRHPRSGRGDDPGGQDCCAQRRSGRTGRLTTRTLRAPCQPFRRRFSGLAENEFSARELAGTGSQQPDRYPGTGHEIPALRQLESDRGCATDPGCSPGAHHPQCCEQRRWRHGIRCRIPGQRGLCAPGYRGERALDLSLRCQGRLAGGRPGRAAIRRQQPAPVRRRWPGPEAPHRRQSTPDTRHHTAPRTSRHPMSFSVNAMSNPMSPALERAHHALEEGLSQLVHDYRPGYHLAPPAGWMNDPNGVVFFRGEYHVFYQHHPFDAKWGPMYWGHAKSADLVHWQHLPIALAPGDDFDRDGCFSGSAVVCGDTLALIYTGHTWLGEVGDERFIRQVQCLATSTDGISFVKHGAVIDTPPQDEMIHFRDPKVWRQDGHWYLIAGARLGDKPLLPIYRSTDLHAWEFVSYVSTGAEGDGYMWECPDLFGLNGRDILLYSPQGMPALRYERLNRFHTGYRVGQVDSQWQFTGGPFIELDSGHDFYAAQTLVAADGRRLLWAWVDMWESPTPTEAHHWRGMLGLPRELEVRENRLCVQPARELTALRNESLPGTPWWSEAGSQWLADIHGDMLEIHVHLDLLDCTEGHLGVALRCSQDGQEQTLLYYDAALKRLVLDRDQSGTHVSGQRSVAIDPQQDRLELRIFLDRSSIEVFEQNGSFSFSSRLYPQTDSLGVKLIANGTGGRVCIADAWQLSSGYLSVNH</sequence>
<keyword evidence="3 4" id="KW-0326">Glycosidase</keyword>
<dbReference type="PANTHER" id="PTHR43101:SF1">
    <property type="entry name" value="BETA-FRUCTOSIDASE"/>
    <property type="match status" value="1"/>
</dbReference>
<evidence type="ECO:0000256" key="5">
    <source>
        <dbReference type="RuleBase" id="RU365015"/>
    </source>
</evidence>
<name>A0A3M3XUI7_PSEAP</name>
<dbReference type="SUPFAM" id="SSF75005">
    <property type="entry name" value="Arabinanase/levansucrase/invertase"/>
    <property type="match status" value="1"/>
</dbReference>
<dbReference type="NCBIfam" id="TIGR01322">
    <property type="entry name" value="scrB_fam"/>
    <property type="match status" value="1"/>
</dbReference>
<dbReference type="AlphaFoldDB" id="A0A3M3XUI7"/>
<feature type="domain" description="Glycosyl hydrolase family 32 N-terminal" evidence="7">
    <location>
        <begin position="237"/>
        <end position="538"/>
    </location>
</feature>
<dbReference type="InterPro" id="IPR013148">
    <property type="entry name" value="Glyco_hydro_32_N"/>
</dbReference>
<dbReference type="InterPro" id="IPR013189">
    <property type="entry name" value="Glyco_hydro_32_C"/>
</dbReference>
<keyword evidence="5" id="KW-0119">Carbohydrate metabolism</keyword>
<dbReference type="PROSITE" id="PS00609">
    <property type="entry name" value="GLYCOSYL_HYDROL_F32"/>
    <property type="match status" value="1"/>
</dbReference>
<organism evidence="9 10">
    <name type="scientific">Pseudomonas syringae pv. aptata</name>
    <dbReference type="NCBI Taxonomy" id="83167"/>
    <lineage>
        <taxon>Bacteria</taxon>
        <taxon>Pseudomonadati</taxon>
        <taxon>Pseudomonadota</taxon>
        <taxon>Gammaproteobacteria</taxon>
        <taxon>Pseudomonadales</taxon>
        <taxon>Pseudomonadaceae</taxon>
        <taxon>Pseudomonas</taxon>
        <taxon>Pseudomonas syringae</taxon>
    </lineage>
</organism>
<dbReference type="GO" id="GO:0005985">
    <property type="term" value="P:sucrose metabolic process"/>
    <property type="evidence" value="ECO:0007669"/>
    <property type="project" value="UniProtKB-UniPathway"/>
</dbReference>
<dbReference type="CDD" id="cd08996">
    <property type="entry name" value="GH32_FFase"/>
    <property type="match status" value="1"/>
</dbReference>
<dbReference type="Pfam" id="PF00251">
    <property type="entry name" value="Glyco_hydro_32N"/>
    <property type="match status" value="1"/>
</dbReference>
<dbReference type="PANTHER" id="PTHR43101">
    <property type="entry name" value="BETA-FRUCTOSIDASE"/>
    <property type="match status" value="1"/>
</dbReference>
<feature type="non-terminal residue" evidence="9">
    <location>
        <position position="1"/>
    </location>
</feature>
<dbReference type="InterPro" id="IPR018053">
    <property type="entry name" value="Glyco_hydro_32_AS"/>
</dbReference>
<keyword evidence="5" id="KW-0963">Cytoplasm</keyword>
<evidence type="ECO:0000313" key="9">
    <source>
        <dbReference type="EMBL" id="RMO72953.1"/>
    </source>
</evidence>
<dbReference type="Gene3D" id="2.115.10.20">
    <property type="entry name" value="Glycosyl hydrolase domain, family 43"/>
    <property type="match status" value="1"/>
</dbReference>
<dbReference type="UniPathway" id="UPA00238"/>
<feature type="compositionally biased region" description="Low complexity" evidence="6">
    <location>
        <begin position="155"/>
        <end position="166"/>
    </location>
</feature>
<dbReference type="InterPro" id="IPR051214">
    <property type="entry name" value="GH32_Enzymes"/>
</dbReference>
<evidence type="ECO:0000313" key="10">
    <source>
        <dbReference type="Proteomes" id="UP000274541"/>
    </source>
</evidence>
<evidence type="ECO:0000256" key="3">
    <source>
        <dbReference type="ARBA" id="ARBA00023295"/>
    </source>
</evidence>
<accession>A0A3M3XUI7</accession>
<dbReference type="InterPro" id="IPR001362">
    <property type="entry name" value="Glyco_hydro_32"/>
</dbReference>
<feature type="compositionally biased region" description="Basic and acidic residues" evidence="6">
    <location>
        <begin position="1"/>
        <end position="16"/>
    </location>
</feature>
<evidence type="ECO:0000256" key="2">
    <source>
        <dbReference type="ARBA" id="ARBA00022801"/>
    </source>
</evidence>
<feature type="region of interest" description="Disordered" evidence="6">
    <location>
        <begin position="150"/>
        <end position="200"/>
    </location>
</feature>
<comment type="caution">
    <text evidence="9">The sequence shown here is derived from an EMBL/GenBank/DDBJ whole genome shotgun (WGS) entry which is preliminary data.</text>
</comment>
<dbReference type="GO" id="GO:0004564">
    <property type="term" value="F:beta-fructofuranosidase activity"/>
    <property type="evidence" value="ECO:0007669"/>
    <property type="project" value="UniProtKB-EC"/>
</dbReference>
<dbReference type="GO" id="GO:0005737">
    <property type="term" value="C:cytoplasm"/>
    <property type="evidence" value="ECO:0007669"/>
    <property type="project" value="UniProtKB-SubCell"/>
</dbReference>
<proteinExistence type="inferred from homology"/>
<dbReference type="Pfam" id="PF08244">
    <property type="entry name" value="Glyco_hydro_32C"/>
    <property type="match status" value="1"/>
</dbReference>